<evidence type="ECO:0000313" key="1">
    <source>
        <dbReference type="EMBL" id="VDM01798.1"/>
    </source>
</evidence>
<dbReference type="PANTHER" id="PTHR23227:SF84">
    <property type="entry name" value="ENDONUCLEASE_EXONUCLEASE_PHOSPHATASE DOMAIN-CONTAINING PROTEIN"/>
    <property type="match status" value="1"/>
</dbReference>
<organism evidence="3">
    <name type="scientific">Schistocephalus solidus</name>
    <name type="common">Tapeworm</name>
    <dbReference type="NCBI Taxonomy" id="70667"/>
    <lineage>
        <taxon>Eukaryota</taxon>
        <taxon>Metazoa</taxon>
        <taxon>Spiralia</taxon>
        <taxon>Lophotrochozoa</taxon>
        <taxon>Platyhelminthes</taxon>
        <taxon>Cestoda</taxon>
        <taxon>Eucestoda</taxon>
        <taxon>Diphyllobothriidea</taxon>
        <taxon>Diphyllobothriidae</taxon>
        <taxon>Schistocephalus</taxon>
    </lineage>
</organism>
<dbReference type="EMBL" id="UYSU01039917">
    <property type="protein sequence ID" value="VDM01798.1"/>
    <property type="molecule type" value="Genomic_DNA"/>
</dbReference>
<dbReference type="OrthoDB" id="10030815at2759"/>
<reference evidence="3" key="1">
    <citation type="submission" date="2016-06" db="UniProtKB">
        <authorList>
            <consortium name="WormBaseParasite"/>
        </authorList>
    </citation>
    <scope>IDENTIFICATION</scope>
</reference>
<sequence length="376" mass="41430">MHEHELALRRKDKLSLGQSGDRISGLLQKAWHSTAESINRHINLPAAYQALCEKINGADEGHARQNRPKAERRDAGVAFAIRKDIVGCLPCLPQGINDHLMSLHLPLRGDQFAIIISAYAPPMTSSDAAKDKFYEDLHALLVTAPKVDKLIVLGEFNARVGADHAAWQGVIGPHGLGSCNDNGLLLLRTCAEHRLLLTNTFVRLPMREKATWMHPRSRRWQLLDYVLVRRRDRQDVLVTKAIRDADDSVGLHANNVLLLLVVVDGKFILLAPLVDSTRRHIQLHNDQLGHCLPKDGCIGQLCGGTTLVIPGVDDIRLWVPQVHYAAVVLDLKLAITPKSSQFAVNLRHLPTCLVASNLDYGQASSSSGPRCPDSAC</sequence>
<dbReference type="SUPFAM" id="SSF56219">
    <property type="entry name" value="DNase I-like"/>
    <property type="match status" value="1"/>
</dbReference>
<dbReference type="Proteomes" id="UP000275846">
    <property type="component" value="Unassembled WGS sequence"/>
</dbReference>
<dbReference type="InterPro" id="IPR036691">
    <property type="entry name" value="Endo/exonu/phosph_ase_sf"/>
</dbReference>
<dbReference type="WBParaSite" id="SSLN_0001598901-mRNA-1">
    <property type="protein sequence ID" value="SSLN_0001598901-mRNA-1"/>
    <property type="gene ID" value="SSLN_0001598901"/>
</dbReference>
<keyword evidence="2" id="KW-1185">Reference proteome</keyword>
<dbReference type="Gene3D" id="3.60.10.10">
    <property type="entry name" value="Endonuclease/exonuclease/phosphatase"/>
    <property type="match status" value="1"/>
</dbReference>
<dbReference type="AlphaFoldDB" id="A0A183TG14"/>
<name>A0A183TG14_SCHSO</name>
<proteinExistence type="predicted"/>
<gene>
    <name evidence="1" type="ORF">SSLN_LOCUS15412</name>
</gene>
<evidence type="ECO:0000313" key="3">
    <source>
        <dbReference type="WBParaSite" id="SSLN_0001598901-mRNA-1"/>
    </source>
</evidence>
<reference evidence="1 2" key="2">
    <citation type="submission" date="2018-11" db="EMBL/GenBank/DDBJ databases">
        <authorList>
            <consortium name="Pathogen Informatics"/>
        </authorList>
    </citation>
    <scope>NUCLEOTIDE SEQUENCE [LARGE SCALE GENOMIC DNA]</scope>
    <source>
        <strain evidence="1 2">NST_G2</strain>
    </source>
</reference>
<dbReference type="InterPro" id="IPR027124">
    <property type="entry name" value="Swc5/CFDP1/2"/>
</dbReference>
<accession>A0A183TG14</accession>
<dbReference type="PANTHER" id="PTHR23227">
    <property type="entry name" value="BUCENTAUR RELATED"/>
    <property type="match status" value="1"/>
</dbReference>
<protein>
    <submittedName>
        <fullName evidence="3">Endo/exonuclease/phosphatase domain-containing protein</fullName>
    </submittedName>
</protein>
<evidence type="ECO:0000313" key="2">
    <source>
        <dbReference type="Proteomes" id="UP000275846"/>
    </source>
</evidence>